<name>A0A195FT56_9HYME</name>
<protein>
    <submittedName>
        <fullName evidence="1">Uncharacterized protein</fullName>
    </submittedName>
</protein>
<accession>A0A195FT56</accession>
<evidence type="ECO:0000313" key="2">
    <source>
        <dbReference type="Proteomes" id="UP000078541"/>
    </source>
</evidence>
<reference evidence="1 2" key="1">
    <citation type="submission" date="2016-03" db="EMBL/GenBank/DDBJ databases">
        <title>Trachymyrmex septentrionalis WGS genome.</title>
        <authorList>
            <person name="Nygaard S."/>
            <person name="Hu H."/>
            <person name="Boomsma J."/>
            <person name="Zhang G."/>
        </authorList>
    </citation>
    <scope>NUCLEOTIDE SEQUENCE [LARGE SCALE GENOMIC DNA]</scope>
    <source>
        <strain evidence="1">Tsep2-gDNA-1</strain>
        <tissue evidence="1">Whole body</tissue>
    </source>
</reference>
<organism evidence="1 2">
    <name type="scientific">Trachymyrmex septentrionalis</name>
    <dbReference type="NCBI Taxonomy" id="34720"/>
    <lineage>
        <taxon>Eukaryota</taxon>
        <taxon>Metazoa</taxon>
        <taxon>Ecdysozoa</taxon>
        <taxon>Arthropoda</taxon>
        <taxon>Hexapoda</taxon>
        <taxon>Insecta</taxon>
        <taxon>Pterygota</taxon>
        <taxon>Neoptera</taxon>
        <taxon>Endopterygota</taxon>
        <taxon>Hymenoptera</taxon>
        <taxon>Apocrita</taxon>
        <taxon>Aculeata</taxon>
        <taxon>Formicoidea</taxon>
        <taxon>Formicidae</taxon>
        <taxon>Myrmicinae</taxon>
        <taxon>Trachymyrmex</taxon>
    </lineage>
</organism>
<dbReference type="EMBL" id="KQ981276">
    <property type="protein sequence ID" value="KYN43638.1"/>
    <property type="molecule type" value="Genomic_DNA"/>
</dbReference>
<evidence type="ECO:0000313" key="1">
    <source>
        <dbReference type="EMBL" id="KYN43638.1"/>
    </source>
</evidence>
<proteinExistence type="predicted"/>
<dbReference type="Proteomes" id="UP000078541">
    <property type="component" value="Unassembled WGS sequence"/>
</dbReference>
<gene>
    <name evidence="1" type="ORF">ALC56_01900</name>
</gene>
<keyword evidence="2" id="KW-1185">Reference proteome</keyword>
<dbReference type="AlphaFoldDB" id="A0A195FT56"/>
<sequence>MFQHADVTTSSTAFKAYKERRCRNEQRGVALGKSRVDGDRGGTLGMTVECSTLGLGSEGRKETAISTSHFTQLGRDGVLYEFTYVQLAKWSSL</sequence>